<sequence>MSTNFAGKWTSCKSEGWDKLLSQFGVPLDKIPADIKVTEEITQTGDKVVIKTTNNKDDKVKEVTINVGSNFKDTVASGVELEFTTAWEGGKLVLTRTDGKGSAVREMDGAHMKLTINHEGTTAITTYAKA</sequence>
<dbReference type="EnsemblMetazoa" id="XM_038219900.1">
    <property type="protein sequence ID" value="XP_038075828.1"/>
    <property type="gene ID" value="LOC119743481"/>
</dbReference>
<keyword evidence="3" id="KW-1185">Reference proteome</keyword>
<dbReference type="PANTHER" id="PTHR11955">
    <property type="entry name" value="FATTY ACID BINDING PROTEIN"/>
    <property type="match status" value="1"/>
</dbReference>
<accession>A0A914BHS8</accession>
<proteinExistence type="inferred from homology"/>
<evidence type="ECO:0000256" key="1">
    <source>
        <dbReference type="ARBA" id="ARBA00008390"/>
    </source>
</evidence>
<dbReference type="CDD" id="cd00742">
    <property type="entry name" value="FABP"/>
    <property type="match status" value="1"/>
</dbReference>
<dbReference type="PRINTS" id="PR00178">
    <property type="entry name" value="FATTYACIDBP"/>
</dbReference>
<dbReference type="GeneID" id="119743481"/>
<name>A0A914BHS8_PATMI</name>
<dbReference type="InterPro" id="IPR031259">
    <property type="entry name" value="ILBP"/>
</dbReference>
<dbReference type="RefSeq" id="XP_038075828.1">
    <property type="nucleotide sequence ID" value="XM_038219900.1"/>
</dbReference>
<evidence type="ECO:0000313" key="3">
    <source>
        <dbReference type="Proteomes" id="UP000887568"/>
    </source>
</evidence>
<evidence type="ECO:0000313" key="2">
    <source>
        <dbReference type="EnsemblMetazoa" id="XP_038075828.1"/>
    </source>
</evidence>
<organism evidence="2 3">
    <name type="scientific">Patiria miniata</name>
    <name type="common">Bat star</name>
    <name type="synonym">Asterina miniata</name>
    <dbReference type="NCBI Taxonomy" id="46514"/>
    <lineage>
        <taxon>Eukaryota</taxon>
        <taxon>Metazoa</taxon>
        <taxon>Echinodermata</taxon>
        <taxon>Eleutherozoa</taxon>
        <taxon>Asterozoa</taxon>
        <taxon>Asteroidea</taxon>
        <taxon>Valvatacea</taxon>
        <taxon>Valvatida</taxon>
        <taxon>Asterinidae</taxon>
        <taxon>Patiria</taxon>
    </lineage>
</organism>
<dbReference type="Gene3D" id="2.40.128.20">
    <property type="match status" value="1"/>
</dbReference>
<dbReference type="AlphaFoldDB" id="A0A914BHS8"/>
<dbReference type="Proteomes" id="UP000887568">
    <property type="component" value="Unplaced"/>
</dbReference>
<dbReference type="OrthoDB" id="354351at2759"/>
<dbReference type="InterPro" id="IPR000463">
    <property type="entry name" value="Fatty_acid-bd"/>
</dbReference>
<dbReference type="SUPFAM" id="SSF50814">
    <property type="entry name" value="Lipocalins"/>
    <property type="match status" value="1"/>
</dbReference>
<comment type="similarity">
    <text evidence="1">Belongs to the calycin superfamily. Fatty-acid binding protein (FABP) family.</text>
</comment>
<dbReference type="GO" id="GO:0008289">
    <property type="term" value="F:lipid binding"/>
    <property type="evidence" value="ECO:0007669"/>
    <property type="project" value="InterPro"/>
</dbReference>
<protein>
    <submittedName>
        <fullName evidence="2">Uncharacterized protein</fullName>
    </submittedName>
</protein>
<dbReference type="OMA" id="CASEGWD"/>
<dbReference type="InterPro" id="IPR012674">
    <property type="entry name" value="Calycin"/>
</dbReference>
<reference evidence="2" key="1">
    <citation type="submission" date="2022-11" db="UniProtKB">
        <authorList>
            <consortium name="EnsemblMetazoa"/>
        </authorList>
    </citation>
    <scope>IDENTIFICATION</scope>
</reference>